<evidence type="ECO:0000256" key="3">
    <source>
        <dbReference type="ARBA" id="ARBA00022989"/>
    </source>
</evidence>
<keyword evidence="2 5" id="KW-0812">Transmembrane</keyword>
<evidence type="ECO:0000256" key="1">
    <source>
        <dbReference type="ARBA" id="ARBA00004141"/>
    </source>
</evidence>
<name>A0A6P1M7H2_9BACT</name>
<keyword evidence="4 5" id="KW-0472">Membrane</keyword>
<keyword evidence="3 5" id="KW-1133">Transmembrane helix</keyword>
<proteinExistence type="predicted"/>
<dbReference type="Proteomes" id="UP000464954">
    <property type="component" value="Chromosome"/>
</dbReference>
<reference evidence="6 7" key="1">
    <citation type="submission" date="2020-01" db="EMBL/GenBank/DDBJ databases">
        <title>Ponticoccus aerotolerans gen. nov., sp. nov., an anaerobic bacterium and proposal of Ponticoccusceae fam. nov., Ponticoccusles ord. nov. and Ponticoccuse classis nov. in the phylum Kiritimatiellaeota.</title>
        <authorList>
            <person name="Zhou L.Y."/>
            <person name="Du Z.J."/>
        </authorList>
    </citation>
    <scope>NUCLEOTIDE SEQUENCE [LARGE SCALE GENOMIC DNA]</scope>
    <source>
        <strain evidence="6 7">S-5007</strain>
    </source>
</reference>
<dbReference type="EMBL" id="CP047593">
    <property type="protein sequence ID" value="QHI68504.1"/>
    <property type="molecule type" value="Genomic_DNA"/>
</dbReference>
<keyword evidence="7" id="KW-1185">Reference proteome</keyword>
<sequence length="154" mass="17137">MGLAGELEKLNALKQADAISEEEYQQAKDALLEQNRPRTPAAAVLDVNTWSVFLHLSQFLTYLLPLAGIVAPIILWQLKKDESSIIDRHGKIVLNWILTELILFLVAIPLCFVLIGVPLIFIISVAAIVFPIIGTIKAGNGEIWPYPCSIRFFK</sequence>
<evidence type="ECO:0000256" key="2">
    <source>
        <dbReference type="ARBA" id="ARBA00022692"/>
    </source>
</evidence>
<accession>A0A6P1M7H2</accession>
<dbReference type="KEGG" id="taer:GT409_03215"/>
<protein>
    <submittedName>
        <fullName evidence="6">DUF4870 domain-containing protein</fullName>
    </submittedName>
</protein>
<dbReference type="InterPro" id="IPR019109">
    <property type="entry name" value="MamF_MmsF"/>
</dbReference>
<dbReference type="RefSeq" id="WP_160626890.1">
    <property type="nucleotide sequence ID" value="NZ_CP047593.1"/>
</dbReference>
<feature type="transmembrane region" description="Helical" evidence="5">
    <location>
        <begin position="59"/>
        <end position="76"/>
    </location>
</feature>
<evidence type="ECO:0000313" key="6">
    <source>
        <dbReference type="EMBL" id="QHI68504.1"/>
    </source>
</evidence>
<feature type="transmembrane region" description="Helical" evidence="5">
    <location>
        <begin position="97"/>
        <end position="130"/>
    </location>
</feature>
<dbReference type="AlphaFoldDB" id="A0A6P1M7H2"/>
<organism evidence="6 7">
    <name type="scientific">Tichowtungia aerotolerans</name>
    <dbReference type="NCBI Taxonomy" id="2697043"/>
    <lineage>
        <taxon>Bacteria</taxon>
        <taxon>Pseudomonadati</taxon>
        <taxon>Kiritimatiellota</taxon>
        <taxon>Tichowtungiia</taxon>
        <taxon>Tichowtungiales</taxon>
        <taxon>Tichowtungiaceae</taxon>
        <taxon>Tichowtungia</taxon>
    </lineage>
</organism>
<evidence type="ECO:0000256" key="5">
    <source>
        <dbReference type="SAM" id="Phobius"/>
    </source>
</evidence>
<dbReference type="Pfam" id="PF09685">
    <property type="entry name" value="MamF_MmsF"/>
    <property type="match status" value="1"/>
</dbReference>
<evidence type="ECO:0000313" key="7">
    <source>
        <dbReference type="Proteomes" id="UP000464954"/>
    </source>
</evidence>
<gene>
    <name evidence="6" type="ORF">GT409_03215</name>
</gene>
<evidence type="ECO:0000256" key="4">
    <source>
        <dbReference type="ARBA" id="ARBA00023136"/>
    </source>
</evidence>
<comment type="subcellular location">
    <subcellularLocation>
        <location evidence="1">Membrane</location>
        <topology evidence="1">Multi-pass membrane protein</topology>
    </subcellularLocation>
</comment>